<name>A0A4R5AUB5_9ACTN</name>
<dbReference type="SUPFAM" id="SSF47336">
    <property type="entry name" value="ACP-like"/>
    <property type="match status" value="1"/>
</dbReference>
<comment type="caution">
    <text evidence="4">The sequence shown here is derived from an EMBL/GenBank/DDBJ whole genome shotgun (WGS) entry which is preliminary data.</text>
</comment>
<sequence length="85" mass="9281">MKELTLDELKDALRTAAGEAGTLDGTPDILDAPFPDLGYDSLAIMETTAQVERRFGVKLPEEEAAELETPREYLAFVNARIAEAV</sequence>
<evidence type="ECO:0000256" key="2">
    <source>
        <dbReference type="ARBA" id="ARBA00022553"/>
    </source>
</evidence>
<dbReference type="RefSeq" id="WP_131899382.1">
    <property type="nucleotide sequence ID" value="NZ_SMKU01000209.1"/>
</dbReference>
<protein>
    <submittedName>
        <fullName evidence="4">Acyl carrier protein</fullName>
    </submittedName>
</protein>
<dbReference type="EMBL" id="SMKU01000209">
    <property type="protein sequence ID" value="TDD76621.1"/>
    <property type="molecule type" value="Genomic_DNA"/>
</dbReference>
<dbReference type="SMART" id="SM00823">
    <property type="entry name" value="PKS_PP"/>
    <property type="match status" value="1"/>
</dbReference>
<feature type="domain" description="Carrier" evidence="3">
    <location>
        <begin position="3"/>
        <end position="81"/>
    </location>
</feature>
<dbReference type="InterPro" id="IPR036736">
    <property type="entry name" value="ACP-like_sf"/>
</dbReference>
<evidence type="ECO:0000313" key="5">
    <source>
        <dbReference type="Proteomes" id="UP000294513"/>
    </source>
</evidence>
<gene>
    <name evidence="4" type="ORF">E1298_30550</name>
</gene>
<dbReference type="InterPro" id="IPR020806">
    <property type="entry name" value="PKS_PP-bd"/>
</dbReference>
<evidence type="ECO:0000313" key="4">
    <source>
        <dbReference type="EMBL" id="TDD76621.1"/>
    </source>
</evidence>
<keyword evidence="1" id="KW-0596">Phosphopantetheine</keyword>
<evidence type="ECO:0000256" key="1">
    <source>
        <dbReference type="ARBA" id="ARBA00022450"/>
    </source>
</evidence>
<keyword evidence="5" id="KW-1185">Reference proteome</keyword>
<dbReference type="Gene3D" id="1.10.1200.10">
    <property type="entry name" value="ACP-like"/>
    <property type="match status" value="1"/>
</dbReference>
<dbReference type="AlphaFoldDB" id="A0A4R5AUB5"/>
<dbReference type="Pfam" id="PF00550">
    <property type="entry name" value="PP-binding"/>
    <property type="match status" value="1"/>
</dbReference>
<accession>A0A4R5AUB5</accession>
<dbReference type="PROSITE" id="PS00012">
    <property type="entry name" value="PHOSPHOPANTETHEINE"/>
    <property type="match status" value="1"/>
</dbReference>
<proteinExistence type="predicted"/>
<reference evidence="4 5" key="1">
    <citation type="submission" date="2019-03" db="EMBL/GenBank/DDBJ databases">
        <title>Draft genome sequences of novel Actinobacteria.</title>
        <authorList>
            <person name="Sahin N."/>
            <person name="Ay H."/>
            <person name="Saygin H."/>
        </authorList>
    </citation>
    <scope>NUCLEOTIDE SEQUENCE [LARGE SCALE GENOMIC DNA]</scope>
    <source>
        <strain evidence="4 5">H3C3</strain>
    </source>
</reference>
<dbReference type="OrthoDB" id="3537906at2"/>
<dbReference type="InterPro" id="IPR006162">
    <property type="entry name" value="Ppantetheine_attach_site"/>
</dbReference>
<dbReference type="PROSITE" id="PS50075">
    <property type="entry name" value="CARRIER"/>
    <property type="match status" value="1"/>
</dbReference>
<organism evidence="4 5">
    <name type="scientific">Actinomadura rubrisoli</name>
    <dbReference type="NCBI Taxonomy" id="2530368"/>
    <lineage>
        <taxon>Bacteria</taxon>
        <taxon>Bacillati</taxon>
        <taxon>Actinomycetota</taxon>
        <taxon>Actinomycetes</taxon>
        <taxon>Streptosporangiales</taxon>
        <taxon>Thermomonosporaceae</taxon>
        <taxon>Actinomadura</taxon>
    </lineage>
</organism>
<dbReference type="Proteomes" id="UP000294513">
    <property type="component" value="Unassembled WGS sequence"/>
</dbReference>
<dbReference type="InterPro" id="IPR009081">
    <property type="entry name" value="PP-bd_ACP"/>
</dbReference>
<evidence type="ECO:0000259" key="3">
    <source>
        <dbReference type="PROSITE" id="PS50075"/>
    </source>
</evidence>
<keyword evidence="2" id="KW-0597">Phosphoprotein</keyword>
<dbReference type="GO" id="GO:0031177">
    <property type="term" value="F:phosphopantetheine binding"/>
    <property type="evidence" value="ECO:0007669"/>
    <property type="project" value="InterPro"/>
</dbReference>